<dbReference type="RefSeq" id="WP_014098246.1">
    <property type="nucleotide sequence ID" value="NZ_CP010525.1"/>
</dbReference>
<dbReference type="STRING" id="1398.AB434_3143"/>
<feature type="binding site" evidence="3">
    <location>
        <position position="120"/>
    </location>
    <ligand>
        <name>substrate</name>
    </ligand>
</feature>
<evidence type="ECO:0000256" key="2">
    <source>
        <dbReference type="ARBA" id="ARBA00023235"/>
    </source>
</evidence>
<dbReference type="InterPro" id="IPR037171">
    <property type="entry name" value="NagB/RpiA_transferase-like"/>
</dbReference>
<keyword evidence="2 3" id="KW-0413">Isomerase</keyword>
<feature type="active site" description="Proton acceptor" evidence="3">
    <location>
        <position position="102"/>
    </location>
</feature>
<keyword evidence="7" id="KW-1185">Reference proteome</keyword>
<dbReference type="HAMAP" id="MF_00170">
    <property type="entry name" value="Rib_5P_isom_A"/>
    <property type="match status" value="1"/>
</dbReference>
<feature type="binding site" evidence="3">
    <location>
        <begin position="80"/>
        <end position="83"/>
    </location>
    <ligand>
        <name>substrate</name>
    </ligand>
</feature>
<dbReference type="FunFam" id="3.40.50.1360:FF:000001">
    <property type="entry name" value="Ribose-5-phosphate isomerase A"/>
    <property type="match status" value="1"/>
</dbReference>
<comment type="function">
    <text evidence="3">Catalyzes the reversible conversion of ribose-5-phosphate to ribulose 5-phosphate.</text>
</comment>
<evidence type="ECO:0000313" key="5">
    <source>
        <dbReference type="EMBL" id="ALB76726.1"/>
    </source>
</evidence>
<protein>
    <recommendedName>
        <fullName evidence="3">Ribose-5-phosphate isomerase A</fullName>
        <ecNumber evidence="3">5.3.1.6</ecNumber>
    </recommendedName>
    <alternativeName>
        <fullName evidence="3">Phosphoriboisomerase A</fullName>
        <shortName evidence="3">PRI</shortName>
    </alternativeName>
</protein>
<dbReference type="EMBL" id="KP999331">
    <property type="protein sequence ID" value="ALB76726.1"/>
    <property type="molecule type" value="Genomic_DNA"/>
</dbReference>
<dbReference type="EMBL" id="CP010525">
    <property type="protein sequence ID" value="AJO22944.1"/>
    <property type="molecule type" value="Genomic_DNA"/>
</dbReference>
<dbReference type="Gene3D" id="3.40.50.1360">
    <property type="match status" value="1"/>
</dbReference>
<dbReference type="EC" id="5.3.1.6" evidence="3"/>
<dbReference type="Proteomes" id="UP000032024">
    <property type="component" value="Chromosome"/>
</dbReference>
<dbReference type="Proteomes" id="UP000070376">
    <property type="component" value="Unassembled WGS sequence"/>
</dbReference>
<dbReference type="GO" id="GO:0009052">
    <property type="term" value="P:pentose-phosphate shunt, non-oxidative branch"/>
    <property type="evidence" value="ECO:0007669"/>
    <property type="project" value="UniProtKB-UniRule"/>
</dbReference>
<reference evidence="7" key="2">
    <citation type="submission" date="2015-01" db="EMBL/GenBank/DDBJ databases">
        <title>Comparative genome analysis of Bacillus coagulans HM-08, Clostridium butyricum HM-68, Bacillus subtilis HM-66 and Bacillus paralicheniformis BL-09.</title>
        <authorList>
            <person name="Zhang H."/>
        </authorList>
    </citation>
    <scope>NUCLEOTIDE SEQUENCE [LARGE SCALE GENOMIC DNA]</scope>
    <source>
        <strain evidence="7">HM-08</strain>
    </source>
</reference>
<comment type="similarity">
    <text evidence="3">Belongs to the ribose 5-phosphate isomerase family.</text>
</comment>
<dbReference type="CDD" id="cd01398">
    <property type="entry name" value="RPI_A"/>
    <property type="match status" value="1"/>
</dbReference>
<dbReference type="NCBIfam" id="TIGR00021">
    <property type="entry name" value="rpiA"/>
    <property type="match status" value="1"/>
</dbReference>
<evidence type="ECO:0000256" key="1">
    <source>
        <dbReference type="ARBA" id="ARBA00001713"/>
    </source>
</evidence>
<comment type="catalytic activity">
    <reaction evidence="1 3">
        <text>aldehydo-D-ribose 5-phosphate = D-ribulose 5-phosphate</text>
        <dbReference type="Rhea" id="RHEA:14657"/>
        <dbReference type="ChEBI" id="CHEBI:58121"/>
        <dbReference type="ChEBI" id="CHEBI:58273"/>
        <dbReference type="EC" id="5.3.1.6"/>
    </reaction>
</comment>
<reference evidence="8" key="5">
    <citation type="submission" date="2016-01" db="EMBL/GenBank/DDBJ databases">
        <authorList>
            <person name="Mitreva M."/>
            <person name="Pepin K.H."/>
            <person name="Mihindukulasuriya K.A."/>
            <person name="Fulton R."/>
            <person name="Fronick C."/>
            <person name="O'Laughlin M."/>
            <person name="Miner T."/>
            <person name="Herter B."/>
            <person name="Rosa B.A."/>
            <person name="Cordes M."/>
            <person name="Tomlinson C."/>
            <person name="Wollam A."/>
            <person name="Palsikar V.B."/>
            <person name="Mardis E.R."/>
            <person name="Wilson R.K."/>
        </authorList>
    </citation>
    <scope>NUCLEOTIDE SEQUENCE [LARGE SCALE GENOMIC DNA]</scope>
    <source>
        <strain evidence="8">GED7749B</strain>
    </source>
</reference>
<dbReference type="AlphaFoldDB" id="A0A0C5C8D6"/>
<evidence type="ECO:0000313" key="7">
    <source>
        <dbReference type="Proteomes" id="UP000032024"/>
    </source>
</evidence>
<dbReference type="SUPFAM" id="SSF75445">
    <property type="entry name" value="D-ribose-5-phosphate isomerase (RpiA), lid domain"/>
    <property type="match status" value="1"/>
</dbReference>
<evidence type="ECO:0000313" key="6">
    <source>
        <dbReference type="EMBL" id="KWZ80500.1"/>
    </source>
</evidence>
<dbReference type="PANTHER" id="PTHR43748:SF3">
    <property type="entry name" value="RIBOSE-5-PHOSPHATE ISOMERASE 3, CHLOROPLASTIC-RELATED"/>
    <property type="match status" value="1"/>
</dbReference>
<dbReference type="NCBIfam" id="NF001924">
    <property type="entry name" value="PRK00702.1"/>
    <property type="match status" value="1"/>
</dbReference>
<accession>A0A0C5C8D6</accession>
<dbReference type="GO" id="GO:0004751">
    <property type="term" value="F:ribose-5-phosphate isomerase activity"/>
    <property type="evidence" value="ECO:0007669"/>
    <property type="project" value="UniProtKB-UniRule"/>
</dbReference>
<dbReference type="InterPro" id="IPR020672">
    <property type="entry name" value="Ribose5P_isomerase_typA_subgr"/>
</dbReference>
<reference evidence="6" key="4">
    <citation type="submission" date="2016-01" db="EMBL/GenBank/DDBJ databases">
        <authorList>
            <person name="Oliw E.H."/>
        </authorList>
    </citation>
    <scope>NUCLEOTIDE SEQUENCE [LARGE SCALE GENOMIC DNA]</scope>
    <source>
        <strain evidence="6">GED7749B</strain>
    </source>
</reference>
<feature type="binding site" evidence="3">
    <location>
        <begin position="25"/>
        <end position="28"/>
    </location>
    <ligand>
        <name>substrate</name>
    </ligand>
</feature>
<sequence>MDGKKMAGEKAAELVEDGMIVGLGTGSTVYYTIKKLGERVQSGLHITGVPTSRATEKLARECGIPIADLNDTAQMDVTIDGADEVDPSLNGIKGGGGALLFEKLVAKASKRNIWVVDSRKMVQQLGAFPLPVEVVPFGYKHLMKTFEREGLNPVLRMKEGRPYVTDGGHYIVDIKLKSPDIGAFGAWLDGYTGVVEHGLFLGICDLVVIGDGSKVYTKNRAEAKNIIL</sequence>
<reference evidence="4" key="1">
    <citation type="submission" date="2015-01" db="EMBL/GenBank/DDBJ databases">
        <title>Comparative genome analysis of Bacillus coagulans HM-08, Clostridium butyricum HM-68, Bacillus subtilis HM-66 and Bacillus licheniformis BL-09.</title>
        <authorList>
            <person name="Zhang H."/>
        </authorList>
    </citation>
    <scope>NUCLEOTIDE SEQUENCE [LARGE SCALE GENOMIC DNA]</scope>
    <source>
        <strain evidence="4">HM-08</strain>
    </source>
</reference>
<evidence type="ECO:0000313" key="8">
    <source>
        <dbReference type="Proteomes" id="UP000070376"/>
    </source>
</evidence>
<gene>
    <name evidence="3" type="primary">rpiA</name>
    <name evidence="6" type="ORF">HMPREF3213_02300</name>
    <name evidence="4" type="ORF">SB48_HM08orf03395</name>
</gene>
<dbReference type="SUPFAM" id="SSF100950">
    <property type="entry name" value="NagB/RpiA/CoA transferase-like"/>
    <property type="match status" value="1"/>
</dbReference>
<evidence type="ECO:0000313" key="4">
    <source>
        <dbReference type="EMBL" id="AJO22944.1"/>
    </source>
</evidence>
<dbReference type="UniPathway" id="UPA00115">
    <property type="reaction ID" value="UER00412"/>
</dbReference>
<dbReference type="Gene3D" id="3.30.70.260">
    <property type="match status" value="1"/>
</dbReference>
<dbReference type="Pfam" id="PF06026">
    <property type="entry name" value="Rib_5-P_isom_A"/>
    <property type="match status" value="1"/>
</dbReference>
<proteinExistence type="inferred from homology"/>
<name>A0A0C5C8D6_HEYCO</name>
<comment type="subunit">
    <text evidence="3">Homodimer.</text>
</comment>
<dbReference type="EMBL" id="LRPN01000091">
    <property type="protein sequence ID" value="KWZ80500.1"/>
    <property type="molecule type" value="Genomic_DNA"/>
</dbReference>
<dbReference type="PANTHER" id="PTHR43748">
    <property type="entry name" value="RIBOSE-5-PHOSPHATE ISOMERASE 3, CHLOROPLASTIC-RELATED"/>
    <property type="match status" value="1"/>
</dbReference>
<organism evidence="6 8">
    <name type="scientific">Heyndrickxia coagulans</name>
    <name type="common">Weizmannia coagulans</name>
    <dbReference type="NCBI Taxonomy" id="1398"/>
    <lineage>
        <taxon>Bacteria</taxon>
        <taxon>Bacillati</taxon>
        <taxon>Bacillota</taxon>
        <taxon>Bacilli</taxon>
        <taxon>Bacillales</taxon>
        <taxon>Bacillaceae</taxon>
        <taxon>Heyndrickxia</taxon>
    </lineage>
</organism>
<reference evidence="5" key="3">
    <citation type="submission" date="2015-03" db="EMBL/GenBank/DDBJ databases">
        <title>Genome Sequencing of Bacillus C106.</title>
        <authorList>
            <person name="Ottenheim C."/>
            <person name="Ye L."/>
            <person name="Zimmermann W."/>
            <person name="Wu J.C."/>
        </authorList>
    </citation>
    <scope>NUCLEOTIDE SEQUENCE</scope>
    <source>
        <strain evidence="5">C106</strain>
    </source>
</reference>
<dbReference type="PATRIC" id="fig|1398.18.peg.2146"/>
<dbReference type="InterPro" id="IPR004788">
    <property type="entry name" value="Ribose5P_isomerase_type_A"/>
</dbReference>
<comment type="pathway">
    <text evidence="3">Carbohydrate degradation; pentose phosphate pathway; D-ribose 5-phosphate from D-ribulose 5-phosphate (non-oxidative stage): step 1/1.</text>
</comment>
<dbReference type="InterPro" id="IPR050262">
    <property type="entry name" value="Ribose-5P_isomerase"/>
</dbReference>
<feature type="binding site" evidence="3">
    <location>
        <begin position="93"/>
        <end position="96"/>
    </location>
    <ligand>
        <name>substrate</name>
    </ligand>
</feature>
<evidence type="ECO:0000256" key="3">
    <source>
        <dbReference type="HAMAP-Rule" id="MF_00170"/>
    </source>
</evidence>